<dbReference type="InterPro" id="IPR036679">
    <property type="entry name" value="FlgN-like_sf"/>
</dbReference>
<reference evidence="3" key="1">
    <citation type="submission" date="2023-01" db="EMBL/GenBank/DDBJ databases">
        <title>Human gut microbiome strain richness.</title>
        <authorList>
            <person name="Chen-Liaw A."/>
        </authorList>
    </citation>
    <scope>NUCLEOTIDE SEQUENCE</scope>
    <source>
        <strain evidence="3">B1_m1001713B170214d0_201011</strain>
    </source>
</reference>
<keyword evidence="3" id="KW-0282">Flagellum</keyword>
<protein>
    <submittedName>
        <fullName evidence="3">Flagellar export chaperone FlgN</fullName>
    </submittedName>
</protein>
<dbReference type="EMBL" id="JAQLGM010000001">
    <property type="protein sequence ID" value="MDB1998613.1"/>
    <property type="molecule type" value="Genomic_DNA"/>
</dbReference>
<dbReference type="RefSeq" id="WP_118007449.1">
    <property type="nucleotide sequence ID" value="NZ_JANKAG010000005.1"/>
</dbReference>
<comment type="caution">
    <text evidence="3">The sequence shown here is derived from an EMBL/GenBank/DDBJ whole genome shotgun (WGS) entry which is preliminary data.</text>
</comment>
<proteinExistence type="predicted"/>
<dbReference type="Gene3D" id="1.20.58.300">
    <property type="entry name" value="FlgN-like"/>
    <property type="match status" value="1"/>
</dbReference>
<sequence length="148" mass="17084">MESLIKFLKEYTEFFEQLEEKQQEKLDCLAAKELKQIEETIVMQQAADKQLENMEKRRRELMESLGLAGCTFKDLMERTEGEERKTLVNLYGRLAEAVDNVKFINQKAVKMAQTELLRMGVKTSGLTGESGVYKPGPASRRNIFEKKI</sequence>
<dbReference type="AlphaFoldDB" id="A0AAW6APA9"/>
<evidence type="ECO:0000256" key="2">
    <source>
        <dbReference type="SAM" id="Coils"/>
    </source>
</evidence>
<evidence type="ECO:0000313" key="3">
    <source>
        <dbReference type="EMBL" id="MDB1998613.1"/>
    </source>
</evidence>
<dbReference type="Pfam" id="PF05130">
    <property type="entry name" value="FlgN"/>
    <property type="match status" value="1"/>
</dbReference>
<keyword evidence="3" id="KW-0969">Cilium</keyword>
<gene>
    <name evidence="3" type="primary">flgN</name>
    <name evidence="3" type="ORF">PM006_00115</name>
</gene>
<dbReference type="GeneID" id="57968570"/>
<dbReference type="SUPFAM" id="SSF140566">
    <property type="entry name" value="FlgN-like"/>
    <property type="match status" value="1"/>
</dbReference>
<keyword evidence="3" id="KW-0966">Cell projection</keyword>
<evidence type="ECO:0000313" key="4">
    <source>
        <dbReference type="Proteomes" id="UP001300871"/>
    </source>
</evidence>
<dbReference type="InterPro" id="IPR007809">
    <property type="entry name" value="FlgN-like"/>
</dbReference>
<organism evidence="3 4">
    <name type="scientific">Clostridium symbiosum</name>
    <name type="common">Bacteroides symbiosus</name>
    <dbReference type="NCBI Taxonomy" id="1512"/>
    <lineage>
        <taxon>Bacteria</taxon>
        <taxon>Bacillati</taxon>
        <taxon>Bacillota</taxon>
        <taxon>Clostridia</taxon>
        <taxon>Lachnospirales</taxon>
        <taxon>Lachnospiraceae</taxon>
        <taxon>Otoolea</taxon>
    </lineage>
</organism>
<feature type="coiled-coil region" evidence="2">
    <location>
        <begin position="37"/>
        <end position="64"/>
    </location>
</feature>
<dbReference type="Proteomes" id="UP001300871">
    <property type="component" value="Unassembled WGS sequence"/>
</dbReference>
<keyword evidence="1" id="KW-1005">Bacterial flagellum biogenesis</keyword>
<accession>A0AAW6APA9</accession>
<name>A0AAW6APA9_CLOSY</name>
<evidence type="ECO:0000256" key="1">
    <source>
        <dbReference type="ARBA" id="ARBA00022795"/>
    </source>
</evidence>
<keyword evidence="2" id="KW-0175">Coiled coil</keyword>
<dbReference type="GO" id="GO:0044780">
    <property type="term" value="P:bacterial-type flagellum assembly"/>
    <property type="evidence" value="ECO:0007669"/>
    <property type="project" value="InterPro"/>
</dbReference>